<organism evidence="20 21">
    <name type="scientific">Neptuniibacter pectenicola</name>
    <dbReference type="NCBI Taxonomy" id="1806669"/>
    <lineage>
        <taxon>Bacteria</taxon>
        <taxon>Pseudomonadati</taxon>
        <taxon>Pseudomonadota</taxon>
        <taxon>Gammaproteobacteria</taxon>
        <taxon>Oceanospirillales</taxon>
        <taxon>Oceanospirillaceae</taxon>
        <taxon>Neptuniibacter</taxon>
    </lineage>
</organism>
<evidence type="ECO:0000256" key="16">
    <source>
        <dbReference type="SAM" id="Phobius"/>
    </source>
</evidence>
<evidence type="ECO:0000256" key="8">
    <source>
        <dbReference type="ARBA" id="ARBA00022692"/>
    </source>
</evidence>
<evidence type="ECO:0000256" key="2">
    <source>
        <dbReference type="ARBA" id="ARBA00007316"/>
    </source>
</evidence>
<keyword evidence="21" id="KW-1185">Reference proteome</keyword>
<feature type="domain" description="Tyrosine-protein kinase G-rich" evidence="19">
    <location>
        <begin position="397"/>
        <end position="468"/>
    </location>
</feature>
<evidence type="ECO:0000256" key="10">
    <source>
        <dbReference type="ARBA" id="ARBA00022777"/>
    </source>
</evidence>
<evidence type="ECO:0000256" key="15">
    <source>
        <dbReference type="ARBA" id="ARBA00051245"/>
    </source>
</evidence>
<dbReference type="EMBL" id="JBBMRA010000001">
    <property type="protein sequence ID" value="MEM5534949.1"/>
    <property type="molecule type" value="Genomic_DNA"/>
</dbReference>
<feature type="domain" description="AAA" evidence="18">
    <location>
        <begin position="548"/>
        <end position="662"/>
    </location>
</feature>
<name>A0ABU9TNY5_9GAMM</name>
<keyword evidence="5" id="KW-1003">Cell membrane</keyword>
<evidence type="ECO:0000256" key="4">
    <source>
        <dbReference type="ARBA" id="ARBA00011903"/>
    </source>
</evidence>
<evidence type="ECO:0000256" key="13">
    <source>
        <dbReference type="ARBA" id="ARBA00023136"/>
    </source>
</evidence>
<dbReference type="RefSeq" id="WP_342853428.1">
    <property type="nucleotide sequence ID" value="NZ_JBBMRA010000001.1"/>
</dbReference>
<dbReference type="Pfam" id="PF13614">
    <property type="entry name" value="AAA_31"/>
    <property type="match status" value="1"/>
</dbReference>
<evidence type="ECO:0000259" key="17">
    <source>
        <dbReference type="Pfam" id="PF02706"/>
    </source>
</evidence>
<evidence type="ECO:0000313" key="20">
    <source>
        <dbReference type="EMBL" id="MEM5534949.1"/>
    </source>
</evidence>
<accession>A0ABU9TNY5</accession>
<keyword evidence="12 16" id="KW-1133">Transmembrane helix</keyword>
<dbReference type="Pfam" id="PF02706">
    <property type="entry name" value="Wzz"/>
    <property type="match status" value="1"/>
</dbReference>
<comment type="caution">
    <text evidence="20">The sequence shown here is derived from an EMBL/GenBank/DDBJ whole genome shotgun (WGS) entry which is preliminary data.</text>
</comment>
<feature type="transmembrane region" description="Helical" evidence="16">
    <location>
        <begin position="448"/>
        <end position="468"/>
    </location>
</feature>
<dbReference type="PANTHER" id="PTHR32309:SF13">
    <property type="entry name" value="FERRIC ENTEROBACTIN TRANSPORT PROTEIN FEPE"/>
    <property type="match status" value="1"/>
</dbReference>
<dbReference type="SUPFAM" id="SSF52540">
    <property type="entry name" value="P-loop containing nucleoside triphosphate hydrolases"/>
    <property type="match status" value="1"/>
</dbReference>
<feature type="domain" description="Polysaccharide chain length determinant N-terminal" evidence="17">
    <location>
        <begin position="20"/>
        <end position="110"/>
    </location>
</feature>
<gene>
    <name evidence="20" type="ORF">WNY58_00965</name>
</gene>
<evidence type="ECO:0000313" key="21">
    <source>
        <dbReference type="Proteomes" id="UP001449225"/>
    </source>
</evidence>
<dbReference type="CDD" id="cd05387">
    <property type="entry name" value="BY-kinase"/>
    <property type="match status" value="1"/>
</dbReference>
<keyword evidence="14" id="KW-0829">Tyrosine-protein kinase</keyword>
<evidence type="ECO:0000259" key="19">
    <source>
        <dbReference type="Pfam" id="PF13807"/>
    </source>
</evidence>
<comment type="catalytic activity">
    <reaction evidence="15">
        <text>L-tyrosyl-[protein] + ATP = O-phospho-L-tyrosyl-[protein] + ADP + H(+)</text>
        <dbReference type="Rhea" id="RHEA:10596"/>
        <dbReference type="Rhea" id="RHEA-COMP:10136"/>
        <dbReference type="Rhea" id="RHEA-COMP:20101"/>
        <dbReference type="ChEBI" id="CHEBI:15378"/>
        <dbReference type="ChEBI" id="CHEBI:30616"/>
        <dbReference type="ChEBI" id="CHEBI:46858"/>
        <dbReference type="ChEBI" id="CHEBI:61978"/>
        <dbReference type="ChEBI" id="CHEBI:456216"/>
        <dbReference type="EC" id="2.7.10.2"/>
    </reaction>
</comment>
<evidence type="ECO:0000259" key="18">
    <source>
        <dbReference type="Pfam" id="PF13614"/>
    </source>
</evidence>
<dbReference type="InterPro" id="IPR025669">
    <property type="entry name" value="AAA_dom"/>
</dbReference>
<keyword evidence="9" id="KW-0547">Nucleotide-binding</keyword>
<dbReference type="InterPro" id="IPR032807">
    <property type="entry name" value="GNVR"/>
</dbReference>
<feature type="transmembrane region" description="Helical" evidence="16">
    <location>
        <begin position="34"/>
        <end position="52"/>
    </location>
</feature>
<keyword evidence="8 16" id="KW-0812">Transmembrane</keyword>
<keyword evidence="6" id="KW-0997">Cell inner membrane</keyword>
<evidence type="ECO:0000256" key="3">
    <source>
        <dbReference type="ARBA" id="ARBA00008883"/>
    </source>
</evidence>
<evidence type="ECO:0000256" key="7">
    <source>
        <dbReference type="ARBA" id="ARBA00022679"/>
    </source>
</evidence>
<dbReference type="NCBIfam" id="TIGR01007">
    <property type="entry name" value="eps_fam"/>
    <property type="match status" value="1"/>
</dbReference>
<dbReference type="InterPro" id="IPR027417">
    <property type="entry name" value="P-loop_NTPase"/>
</dbReference>
<keyword evidence="13 16" id="KW-0472">Membrane</keyword>
<evidence type="ECO:0000256" key="5">
    <source>
        <dbReference type="ARBA" id="ARBA00022475"/>
    </source>
</evidence>
<comment type="subcellular location">
    <subcellularLocation>
        <location evidence="1">Cell inner membrane</location>
        <topology evidence="1">Multi-pass membrane protein</topology>
    </subcellularLocation>
</comment>
<evidence type="ECO:0000256" key="14">
    <source>
        <dbReference type="ARBA" id="ARBA00023137"/>
    </source>
</evidence>
<comment type="similarity">
    <text evidence="2">Belongs to the CpsD/CapB family.</text>
</comment>
<evidence type="ECO:0000256" key="9">
    <source>
        <dbReference type="ARBA" id="ARBA00022741"/>
    </source>
</evidence>
<evidence type="ECO:0000256" key="6">
    <source>
        <dbReference type="ARBA" id="ARBA00022519"/>
    </source>
</evidence>
<evidence type="ECO:0000256" key="1">
    <source>
        <dbReference type="ARBA" id="ARBA00004429"/>
    </source>
</evidence>
<keyword evidence="11" id="KW-0067">ATP-binding</keyword>
<sequence length="740" mass="81772">MTNDNQSSHTQGRLADEEVIDLQQYWRTLMRNKWGILGFALAITVLTILVVFSMKPVYKATATLLIESQQANVVSIEEVYGLDKSNSEYFLTQFEIIKSRRLAEKVVKKLSLQEHPEFNQEPFLSFNWREMLPFDLPENDDAAGMSAAEVERIALNKFIDGFSARLAIVPIRKTQLVKISFEANDPKLAADVANAIGVAYIESNLEAKLEVTMQASSWLSERLGGLKADVNAAEKALQDFLDAENLVGEEGGTTIANKELELISSKHIEAKRDRLNLESHYNQIQVAKGSVRLYELVPGVLQDRTVQEFKRQLLEVELKRSDLAKRYGSKHPSMIAVQSEVANARNSLNSQIKSVINGIKSDYQAALASERSLEKALARTREGLQVLGRKEYKRKELENEAESKRAVYDTFLQRFNETNATGDLNSANARIIDPAIVPSLPEKPKKKLIIVAAFVASLMFGVVFAFLLEALNNTIQTARDVESKLSATLLGVLPLLKQDKKNPHPSYREFLESNHSSFAESVRTIRTGIVLSALDNPHKVLAVTSTMPDEGKTSVAINMAFALGQMEKVLLIGADMRRPAFNKALGIDKHAIGLSNFVAGTAKLEDCIQHLDEGGIDVLPAGTIPPNPLELLSSQRFSKALRVLEGQYDRIVIDTAPSQSVSDAMVISPLVGGMIYVVKADSTTYQQAKAGIKRLKDVNAPLIGVVLNQVNTKKAAKYYGGDYGGYYDTYGYAEDSKNTA</sequence>
<dbReference type="InterPro" id="IPR005702">
    <property type="entry name" value="Wzc-like_C"/>
</dbReference>
<dbReference type="EC" id="2.7.10.2" evidence="4"/>
<evidence type="ECO:0000256" key="11">
    <source>
        <dbReference type="ARBA" id="ARBA00022840"/>
    </source>
</evidence>
<comment type="similarity">
    <text evidence="3">Belongs to the etk/wzc family.</text>
</comment>
<reference evidence="20 21" key="1">
    <citation type="submission" date="2024-03" db="EMBL/GenBank/DDBJ databases">
        <title>Community enrichment and isolation of bacterial strains for fucoidan degradation.</title>
        <authorList>
            <person name="Sichert A."/>
        </authorList>
    </citation>
    <scope>NUCLEOTIDE SEQUENCE [LARGE SCALE GENOMIC DNA]</scope>
    <source>
        <strain evidence="20 21">AS76</strain>
    </source>
</reference>
<evidence type="ECO:0000256" key="12">
    <source>
        <dbReference type="ARBA" id="ARBA00022989"/>
    </source>
</evidence>
<protein>
    <recommendedName>
        <fullName evidence="4">non-specific protein-tyrosine kinase</fullName>
        <ecNumber evidence="4">2.7.10.2</ecNumber>
    </recommendedName>
</protein>
<keyword evidence="10" id="KW-0418">Kinase</keyword>
<dbReference type="InterPro" id="IPR050445">
    <property type="entry name" value="Bact_polysacc_biosynth/exp"/>
</dbReference>
<dbReference type="Pfam" id="PF13807">
    <property type="entry name" value="GNVR"/>
    <property type="match status" value="1"/>
</dbReference>
<dbReference type="InterPro" id="IPR003856">
    <property type="entry name" value="LPS_length_determ_N"/>
</dbReference>
<dbReference type="Proteomes" id="UP001449225">
    <property type="component" value="Unassembled WGS sequence"/>
</dbReference>
<dbReference type="Gene3D" id="3.40.50.300">
    <property type="entry name" value="P-loop containing nucleotide triphosphate hydrolases"/>
    <property type="match status" value="1"/>
</dbReference>
<dbReference type="PANTHER" id="PTHR32309">
    <property type="entry name" value="TYROSINE-PROTEIN KINASE"/>
    <property type="match status" value="1"/>
</dbReference>
<keyword evidence="7" id="KW-0808">Transferase</keyword>
<proteinExistence type="inferred from homology"/>